<dbReference type="InterPro" id="IPR001650">
    <property type="entry name" value="Helicase_C-like"/>
</dbReference>
<dbReference type="PROSITE" id="PS51194">
    <property type="entry name" value="HELICASE_CTER"/>
    <property type="match status" value="1"/>
</dbReference>
<feature type="compositionally biased region" description="Polar residues" evidence="8">
    <location>
        <begin position="83"/>
        <end position="102"/>
    </location>
</feature>
<dbReference type="InterPro" id="IPR027417">
    <property type="entry name" value="P-loop_NTPase"/>
</dbReference>
<evidence type="ECO:0000256" key="4">
    <source>
        <dbReference type="ARBA" id="ARBA00023242"/>
    </source>
</evidence>
<feature type="compositionally biased region" description="Low complexity" evidence="8">
    <location>
        <begin position="23"/>
        <end position="33"/>
    </location>
</feature>
<comment type="caution">
    <text evidence="10">The sequence shown here is derived from an EMBL/GenBank/DDBJ whole genome shotgun (WGS) entry which is preliminary data.</text>
</comment>
<accession>A0ABV0R8W1</accession>
<dbReference type="InterPro" id="IPR036388">
    <property type="entry name" value="WH-like_DNA-bd_sf"/>
</dbReference>
<proteinExistence type="inferred from homology"/>
<evidence type="ECO:0000256" key="6">
    <source>
        <dbReference type="ARBA" id="ARBA00034808"/>
    </source>
</evidence>
<sequence length="371" mass="40519">MMQQPDSTLISDTSFKHTFSSCGASSLMSPSSSLRVNTKKPLQPQRSSVISVDYDSDCFDSASVKPWQRMDSRAIYVENESICDSPSAHSSTNPPFNLSKKTGSGADESDLFFSPKNSEDVAQNKSKTSTSATAADLETDDFYVDDFDIDDLNDSDIPDYFDEPSSKSGQNLSAVSAAVKEGGPNKSSWDKNPIPATSLSGDKSDSEAGRIYVQLSRKDPIIKLLYVTPEKVICATIAFGMGIDKPDVRYVIHASLPKSMEGYYQESGRAGRDGEISHCILFYSYTDVHRIKRIISSAKSAKIQTGMFGMGAAYSRHNADRLFKKLVLDNVLVEDLYITNNGQAVTYISAGPKAMNVLSGHMEVPNHPCDL</sequence>
<evidence type="ECO:0000259" key="9">
    <source>
        <dbReference type="PROSITE" id="PS51194"/>
    </source>
</evidence>
<dbReference type="Pfam" id="PF00271">
    <property type="entry name" value="Helicase_C"/>
    <property type="match status" value="1"/>
</dbReference>
<dbReference type="SUPFAM" id="SSF52540">
    <property type="entry name" value="P-loop containing nucleoside triphosphate hydrolases"/>
    <property type="match status" value="1"/>
</dbReference>
<keyword evidence="11" id="KW-1185">Reference proteome</keyword>
<evidence type="ECO:0000313" key="11">
    <source>
        <dbReference type="Proteomes" id="UP001434883"/>
    </source>
</evidence>
<dbReference type="Gene3D" id="1.10.10.10">
    <property type="entry name" value="Winged helix-like DNA-binding domain superfamily/Winged helix DNA-binding domain"/>
    <property type="match status" value="1"/>
</dbReference>
<evidence type="ECO:0000256" key="7">
    <source>
        <dbReference type="ARBA" id="ARBA00044542"/>
    </source>
</evidence>
<evidence type="ECO:0000256" key="5">
    <source>
        <dbReference type="ARBA" id="ARBA00034617"/>
    </source>
</evidence>
<comment type="similarity">
    <text evidence="1">Belongs to the helicase family. RecQ subfamily.</text>
</comment>
<name>A0ABV0R8W1_9TELE</name>
<comment type="catalytic activity">
    <reaction evidence="5">
        <text>Couples ATP hydrolysis with the unwinding of duplex DNA by translocating in the 3'-5' direction.</text>
        <dbReference type="EC" id="5.6.2.4"/>
    </reaction>
</comment>
<evidence type="ECO:0000256" key="1">
    <source>
        <dbReference type="ARBA" id="ARBA00005446"/>
    </source>
</evidence>
<keyword evidence="3" id="KW-0413">Isomerase</keyword>
<dbReference type="EC" id="5.6.2.4" evidence="6"/>
<gene>
    <name evidence="10" type="ORF">XENOCAPTIV_015515</name>
</gene>
<evidence type="ECO:0000256" key="2">
    <source>
        <dbReference type="ARBA" id="ARBA00023125"/>
    </source>
</evidence>
<reference evidence="10 11" key="1">
    <citation type="submission" date="2021-06" db="EMBL/GenBank/DDBJ databases">
        <authorList>
            <person name="Palmer J.M."/>
        </authorList>
    </citation>
    <scope>NUCLEOTIDE SEQUENCE [LARGE SCALE GENOMIC DNA]</scope>
    <source>
        <strain evidence="10 11">XC_2019</strain>
        <tissue evidence="10">Muscle</tissue>
    </source>
</reference>
<feature type="domain" description="Helicase C-terminal" evidence="9">
    <location>
        <begin position="156"/>
        <end position="314"/>
    </location>
</feature>
<evidence type="ECO:0000313" key="10">
    <source>
        <dbReference type="EMBL" id="MEQ2204579.1"/>
    </source>
</evidence>
<feature type="region of interest" description="Disordered" evidence="8">
    <location>
        <begin position="23"/>
        <end position="47"/>
    </location>
</feature>
<evidence type="ECO:0000256" key="3">
    <source>
        <dbReference type="ARBA" id="ARBA00023235"/>
    </source>
</evidence>
<dbReference type="Proteomes" id="UP001434883">
    <property type="component" value="Unassembled WGS sequence"/>
</dbReference>
<keyword evidence="4" id="KW-0539">Nucleus</keyword>
<feature type="compositionally biased region" description="Polar residues" evidence="8">
    <location>
        <begin position="120"/>
        <end position="132"/>
    </location>
</feature>
<feature type="region of interest" description="Disordered" evidence="8">
    <location>
        <begin position="83"/>
        <end position="132"/>
    </location>
</feature>
<feature type="non-terminal residue" evidence="10">
    <location>
        <position position="1"/>
    </location>
</feature>
<dbReference type="PANTHER" id="PTHR13710:SF153">
    <property type="entry name" value="RECQ-LIKE DNA HELICASE BLM"/>
    <property type="match status" value="1"/>
</dbReference>
<dbReference type="Gene3D" id="3.40.50.300">
    <property type="entry name" value="P-loop containing nucleotide triphosphate hydrolases"/>
    <property type="match status" value="1"/>
</dbReference>
<dbReference type="SMART" id="SM00490">
    <property type="entry name" value="HELICc"/>
    <property type="match status" value="1"/>
</dbReference>
<feature type="region of interest" description="Disordered" evidence="8">
    <location>
        <begin position="161"/>
        <end position="204"/>
    </location>
</feature>
<dbReference type="EMBL" id="JAHRIN010036821">
    <property type="protein sequence ID" value="MEQ2204579.1"/>
    <property type="molecule type" value="Genomic_DNA"/>
</dbReference>
<evidence type="ECO:0000256" key="8">
    <source>
        <dbReference type="SAM" id="MobiDB-lite"/>
    </source>
</evidence>
<dbReference type="PANTHER" id="PTHR13710">
    <property type="entry name" value="DNA HELICASE RECQ FAMILY MEMBER"/>
    <property type="match status" value="1"/>
</dbReference>
<keyword evidence="2" id="KW-0238">DNA-binding</keyword>
<organism evidence="10 11">
    <name type="scientific">Xenoophorus captivus</name>
    <dbReference type="NCBI Taxonomy" id="1517983"/>
    <lineage>
        <taxon>Eukaryota</taxon>
        <taxon>Metazoa</taxon>
        <taxon>Chordata</taxon>
        <taxon>Craniata</taxon>
        <taxon>Vertebrata</taxon>
        <taxon>Euteleostomi</taxon>
        <taxon>Actinopterygii</taxon>
        <taxon>Neopterygii</taxon>
        <taxon>Teleostei</taxon>
        <taxon>Neoteleostei</taxon>
        <taxon>Acanthomorphata</taxon>
        <taxon>Ovalentaria</taxon>
        <taxon>Atherinomorphae</taxon>
        <taxon>Cyprinodontiformes</taxon>
        <taxon>Goodeidae</taxon>
        <taxon>Xenoophorus</taxon>
    </lineage>
</organism>
<protein>
    <recommendedName>
        <fullName evidence="6">DNA 3'-5' helicase</fullName>
        <ecNumber evidence="6">5.6.2.4</ecNumber>
    </recommendedName>
    <alternativeName>
        <fullName evidence="7">DNA 3'-5' helicase BLM</fullName>
    </alternativeName>
</protein>